<protein>
    <recommendedName>
        <fullName evidence="2">DUF4396 domain-containing protein</fullName>
    </recommendedName>
</protein>
<name>A0A1Y5TCE2_9RHOB</name>
<dbReference type="AlphaFoldDB" id="A0A1Y5TCE2"/>
<evidence type="ECO:0000313" key="3">
    <source>
        <dbReference type="EMBL" id="SLN60550.1"/>
    </source>
</evidence>
<keyword evidence="4" id="KW-1185">Reference proteome</keyword>
<feature type="domain" description="DUF4396" evidence="2">
    <location>
        <begin position="73"/>
        <end position="129"/>
    </location>
</feature>
<evidence type="ECO:0000313" key="4">
    <source>
        <dbReference type="Proteomes" id="UP000193900"/>
    </source>
</evidence>
<keyword evidence="1" id="KW-0812">Transmembrane</keyword>
<reference evidence="3 4" key="1">
    <citation type="submission" date="2017-03" db="EMBL/GenBank/DDBJ databases">
        <authorList>
            <person name="Afonso C.L."/>
            <person name="Miller P.J."/>
            <person name="Scott M.A."/>
            <person name="Spackman E."/>
            <person name="Goraichik I."/>
            <person name="Dimitrov K.M."/>
            <person name="Suarez D.L."/>
            <person name="Swayne D.E."/>
        </authorList>
    </citation>
    <scope>NUCLEOTIDE SEQUENCE [LARGE SCALE GENOMIC DNA]</scope>
    <source>
        <strain evidence="3 4">CECT 7023</strain>
    </source>
</reference>
<feature type="transmembrane region" description="Helical" evidence="1">
    <location>
        <begin position="81"/>
        <end position="104"/>
    </location>
</feature>
<evidence type="ECO:0000259" key="2">
    <source>
        <dbReference type="Pfam" id="PF14342"/>
    </source>
</evidence>
<feature type="transmembrane region" description="Helical" evidence="1">
    <location>
        <begin position="39"/>
        <end position="60"/>
    </location>
</feature>
<evidence type="ECO:0000256" key="1">
    <source>
        <dbReference type="SAM" id="Phobius"/>
    </source>
</evidence>
<keyword evidence="1" id="KW-1133">Transmembrane helix</keyword>
<dbReference type="EMBL" id="FWFZ01000014">
    <property type="protein sequence ID" value="SLN60550.1"/>
    <property type="molecule type" value="Genomic_DNA"/>
</dbReference>
<gene>
    <name evidence="3" type="ORF">ROA7023_02814</name>
</gene>
<dbReference type="Pfam" id="PF14342">
    <property type="entry name" value="DUF4396"/>
    <property type="match status" value="1"/>
</dbReference>
<dbReference type="InterPro" id="IPR025509">
    <property type="entry name" value="DUF4396"/>
</dbReference>
<proteinExistence type="predicted"/>
<dbReference type="Proteomes" id="UP000193900">
    <property type="component" value="Unassembled WGS sequence"/>
</dbReference>
<accession>A0A1Y5TCE2</accession>
<organism evidence="3 4">
    <name type="scientific">Roseisalinus antarcticus</name>
    <dbReference type="NCBI Taxonomy" id="254357"/>
    <lineage>
        <taxon>Bacteria</taxon>
        <taxon>Pseudomonadati</taxon>
        <taxon>Pseudomonadota</taxon>
        <taxon>Alphaproteobacteria</taxon>
        <taxon>Rhodobacterales</taxon>
        <taxon>Roseobacteraceae</taxon>
        <taxon>Roseisalinus</taxon>
    </lineage>
</organism>
<feature type="transmembrane region" description="Helical" evidence="1">
    <location>
        <begin position="110"/>
        <end position="129"/>
    </location>
</feature>
<sequence length="130" mass="14346">MTDWMDNPWFLGIWVALALPSLALVAWDLHRNNAHLISLMKVVWLLTVAYSGPIGLLIYWRTGRKEIPDDSIWRRSFRSVAHCYSGCGLGEIVGVTIAVGIFAMGNTGTALLTFTLAYMTGFGLTLGPLM</sequence>
<keyword evidence="1" id="KW-0472">Membrane</keyword>